<gene>
    <name evidence="1" type="ORF">EJ04DRAFT_565890</name>
</gene>
<keyword evidence="2" id="KW-1185">Reference proteome</keyword>
<dbReference type="AlphaFoldDB" id="A0A9P4UXW5"/>
<accession>A0A9P4UXW5</accession>
<evidence type="ECO:0000313" key="2">
    <source>
        <dbReference type="Proteomes" id="UP000799444"/>
    </source>
</evidence>
<name>A0A9P4UXW5_9PLEO</name>
<sequence>MAPIKAQSKVKNKPEVLTKAHRRSIDLIAGHKQAVSKQRRAKSELYNGKALEMKKKDVTRLKSRLIGRSFSSFFKNVSRKCRSSAEVFFFRRILQTPRQVEVKKLKDLWWDLQHLLATFEKNHLSINSGKLLGRDDYKLTKRIRDEFLNPAFRILSFSELLDHCSFDLAQGMKMLCTGINHFLLSAPSMEWQGEDSKNAFTVLQDLFSQAIRSDGLSMDISQGIQSQLGIINSILENPKLPCSKANLCDGWDFDEARGWLDSLMDATGHENMFAKQEVMLVLGRTHERMINLAALNALDYDKIILDKHLDDLKEQDGKYSSHGLDQLTRHLKKMQQAILGLDFTIPINSFNPWMLSNLKKIFQNVCGSALLDLTLSLTFFIHALDQVAGLCI</sequence>
<proteinExistence type="predicted"/>
<dbReference type="Proteomes" id="UP000799444">
    <property type="component" value="Unassembled WGS sequence"/>
</dbReference>
<dbReference type="EMBL" id="ML996175">
    <property type="protein sequence ID" value="KAF2732537.1"/>
    <property type="molecule type" value="Genomic_DNA"/>
</dbReference>
<protein>
    <submittedName>
        <fullName evidence="1">Uncharacterized protein</fullName>
    </submittedName>
</protein>
<evidence type="ECO:0000313" key="1">
    <source>
        <dbReference type="EMBL" id="KAF2732537.1"/>
    </source>
</evidence>
<reference evidence="1" key="1">
    <citation type="journal article" date="2020" name="Stud. Mycol.">
        <title>101 Dothideomycetes genomes: a test case for predicting lifestyles and emergence of pathogens.</title>
        <authorList>
            <person name="Haridas S."/>
            <person name="Albert R."/>
            <person name="Binder M."/>
            <person name="Bloem J."/>
            <person name="Labutti K."/>
            <person name="Salamov A."/>
            <person name="Andreopoulos B."/>
            <person name="Baker S."/>
            <person name="Barry K."/>
            <person name="Bills G."/>
            <person name="Bluhm B."/>
            <person name="Cannon C."/>
            <person name="Castanera R."/>
            <person name="Culley D."/>
            <person name="Daum C."/>
            <person name="Ezra D."/>
            <person name="Gonzalez J."/>
            <person name="Henrissat B."/>
            <person name="Kuo A."/>
            <person name="Liang C."/>
            <person name="Lipzen A."/>
            <person name="Lutzoni F."/>
            <person name="Magnuson J."/>
            <person name="Mondo S."/>
            <person name="Nolan M."/>
            <person name="Ohm R."/>
            <person name="Pangilinan J."/>
            <person name="Park H.-J."/>
            <person name="Ramirez L."/>
            <person name="Alfaro M."/>
            <person name="Sun H."/>
            <person name="Tritt A."/>
            <person name="Yoshinaga Y."/>
            <person name="Zwiers L.-H."/>
            <person name="Turgeon B."/>
            <person name="Goodwin S."/>
            <person name="Spatafora J."/>
            <person name="Crous P."/>
            <person name="Grigoriev I."/>
        </authorList>
    </citation>
    <scope>NUCLEOTIDE SEQUENCE</scope>
    <source>
        <strain evidence="1">CBS 125425</strain>
    </source>
</reference>
<comment type="caution">
    <text evidence="1">The sequence shown here is derived from an EMBL/GenBank/DDBJ whole genome shotgun (WGS) entry which is preliminary data.</text>
</comment>
<organism evidence="1 2">
    <name type="scientific">Polyplosphaeria fusca</name>
    <dbReference type="NCBI Taxonomy" id="682080"/>
    <lineage>
        <taxon>Eukaryota</taxon>
        <taxon>Fungi</taxon>
        <taxon>Dikarya</taxon>
        <taxon>Ascomycota</taxon>
        <taxon>Pezizomycotina</taxon>
        <taxon>Dothideomycetes</taxon>
        <taxon>Pleosporomycetidae</taxon>
        <taxon>Pleosporales</taxon>
        <taxon>Tetraplosphaeriaceae</taxon>
        <taxon>Polyplosphaeria</taxon>
    </lineage>
</organism>